<dbReference type="PANTHER" id="PTHR11825:SF44">
    <property type="entry name" value="BRANCHED-CHAIN-AMINO-ACID AMINOTRANSFERASE"/>
    <property type="match status" value="1"/>
</dbReference>
<keyword evidence="6 16" id="KW-0032">Aminotransferase</keyword>
<dbReference type="InterPro" id="IPR033939">
    <property type="entry name" value="BCAT_family"/>
</dbReference>
<dbReference type="PIRSF" id="PIRSF006468">
    <property type="entry name" value="BCAT1"/>
    <property type="match status" value="1"/>
</dbReference>
<comment type="catalytic activity">
    <reaction evidence="16">
        <text>L-valine + 2-oxoglutarate = 3-methyl-2-oxobutanoate + L-glutamate</text>
        <dbReference type="Rhea" id="RHEA:24813"/>
        <dbReference type="ChEBI" id="CHEBI:11851"/>
        <dbReference type="ChEBI" id="CHEBI:16810"/>
        <dbReference type="ChEBI" id="CHEBI:29985"/>
        <dbReference type="ChEBI" id="CHEBI:57762"/>
        <dbReference type="EC" id="2.6.1.42"/>
    </reaction>
</comment>
<comment type="catalytic activity">
    <reaction evidence="16">
        <text>L-leucine + 2-oxoglutarate = 4-methyl-2-oxopentanoate + L-glutamate</text>
        <dbReference type="Rhea" id="RHEA:18321"/>
        <dbReference type="ChEBI" id="CHEBI:16810"/>
        <dbReference type="ChEBI" id="CHEBI:17865"/>
        <dbReference type="ChEBI" id="CHEBI:29985"/>
        <dbReference type="ChEBI" id="CHEBI:57427"/>
        <dbReference type="EC" id="2.6.1.42"/>
    </reaction>
</comment>
<dbReference type="OrthoDB" id="1732691at2759"/>
<comment type="pathway">
    <text evidence="12">Amino-acid biosynthesis; L-methionine biosynthesis via salvage pathway; L-methionine from S-methyl-5-thio-alpha-D-ribose 1-phosphate: step 6/6.</text>
</comment>
<dbReference type="Gene3D" id="3.30.470.10">
    <property type="match status" value="1"/>
</dbReference>
<feature type="modified residue" description="N6-(pyridoxal phosphate)lysine" evidence="13">
    <location>
        <position position="211"/>
    </location>
</feature>
<dbReference type="InterPro" id="IPR043132">
    <property type="entry name" value="BCAT-like_C"/>
</dbReference>
<keyword evidence="7 16" id="KW-0028">Amino-acid biosynthesis</keyword>
<dbReference type="RefSeq" id="XP_024666441.1">
    <property type="nucleotide sequence ID" value="XM_024810673.1"/>
</dbReference>
<keyword evidence="9 15" id="KW-0663">Pyridoxal phosphate</keyword>
<comment type="catalytic activity">
    <reaction evidence="16">
        <text>L-isoleucine + 2-oxoglutarate = (S)-3-methyl-2-oxopentanoate + L-glutamate</text>
        <dbReference type="Rhea" id="RHEA:24801"/>
        <dbReference type="ChEBI" id="CHEBI:16810"/>
        <dbReference type="ChEBI" id="CHEBI:29985"/>
        <dbReference type="ChEBI" id="CHEBI:35146"/>
        <dbReference type="ChEBI" id="CHEBI:58045"/>
        <dbReference type="EC" id="2.6.1.42"/>
    </reaction>
</comment>
<keyword evidence="8 16" id="KW-0808">Transferase</keyword>
<dbReference type="PANTHER" id="PTHR11825">
    <property type="entry name" value="SUBGROUP IIII AMINOTRANSFERASE"/>
    <property type="match status" value="1"/>
</dbReference>
<dbReference type="GO" id="GO:0009098">
    <property type="term" value="P:L-leucine biosynthetic process"/>
    <property type="evidence" value="ECO:0007669"/>
    <property type="project" value="TreeGrafter"/>
</dbReference>
<dbReference type="Gene3D" id="3.20.10.10">
    <property type="entry name" value="D-amino Acid Aminotransferase, subunit A, domain 2"/>
    <property type="match status" value="1"/>
</dbReference>
<dbReference type="GO" id="GO:0005739">
    <property type="term" value="C:mitochondrion"/>
    <property type="evidence" value="ECO:0007669"/>
    <property type="project" value="TreeGrafter"/>
</dbReference>
<dbReference type="InterPro" id="IPR018300">
    <property type="entry name" value="Aminotrans_IV_CS"/>
</dbReference>
<dbReference type="Pfam" id="PF01063">
    <property type="entry name" value="Aminotran_4"/>
    <property type="match status" value="1"/>
</dbReference>
<dbReference type="GeneID" id="36517864"/>
<comment type="pathway">
    <text evidence="3">Amino-acid biosynthesis; L-valine biosynthesis; L-valine from pyruvate: step 4/4.</text>
</comment>
<evidence type="ECO:0000256" key="3">
    <source>
        <dbReference type="ARBA" id="ARBA00004931"/>
    </source>
</evidence>
<evidence type="ECO:0000313" key="17">
    <source>
        <dbReference type="EMBL" id="PRT56496.1"/>
    </source>
</evidence>
<dbReference type="GO" id="GO:0009099">
    <property type="term" value="P:L-valine biosynthetic process"/>
    <property type="evidence" value="ECO:0007669"/>
    <property type="project" value="TreeGrafter"/>
</dbReference>
<dbReference type="Proteomes" id="UP000238350">
    <property type="component" value="Unassembled WGS sequence"/>
</dbReference>
<evidence type="ECO:0000256" key="12">
    <source>
        <dbReference type="ARBA" id="ARBA00060556"/>
    </source>
</evidence>
<evidence type="ECO:0000256" key="16">
    <source>
        <dbReference type="RuleBase" id="RU004517"/>
    </source>
</evidence>
<dbReference type="GO" id="GO:0052656">
    <property type="term" value="F:L-isoleucine-2-oxoglutarate transaminase activity"/>
    <property type="evidence" value="ECO:0007669"/>
    <property type="project" value="RHEA"/>
</dbReference>
<comment type="cofactor">
    <cofactor evidence="1 15">
        <name>pyridoxal 5'-phosphate</name>
        <dbReference type="ChEBI" id="CHEBI:597326"/>
    </cofactor>
</comment>
<proteinExistence type="inferred from homology"/>
<evidence type="ECO:0000256" key="10">
    <source>
        <dbReference type="ARBA" id="ARBA00023304"/>
    </source>
</evidence>
<evidence type="ECO:0000256" key="1">
    <source>
        <dbReference type="ARBA" id="ARBA00001933"/>
    </source>
</evidence>
<gene>
    <name evidence="17" type="ORF">B9G98_04116</name>
</gene>
<protein>
    <recommendedName>
        <fullName evidence="16">Branched-chain-amino-acid aminotransferase</fullName>
        <ecNumber evidence="16">2.6.1.42</ecNumber>
    </recommendedName>
</protein>
<dbReference type="InterPro" id="IPR043131">
    <property type="entry name" value="BCAT-like_N"/>
</dbReference>
<dbReference type="SUPFAM" id="SSF56752">
    <property type="entry name" value="D-aminoacid aminotransferase-like PLP-dependent enzymes"/>
    <property type="match status" value="1"/>
</dbReference>
<evidence type="ECO:0000256" key="13">
    <source>
        <dbReference type="PIRSR" id="PIRSR006468-1"/>
    </source>
</evidence>
<reference evidence="17 18" key="1">
    <citation type="submission" date="2017-04" db="EMBL/GenBank/DDBJ databases">
        <title>Genome sequencing of [Candida] sorbophila.</title>
        <authorList>
            <person name="Ahn J.O."/>
        </authorList>
    </citation>
    <scope>NUCLEOTIDE SEQUENCE [LARGE SCALE GENOMIC DNA]</scope>
    <source>
        <strain evidence="17 18">DS02</strain>
    </source>
</reference>
<evidence type="ECO:0000256" key="6">
    <source>
        <dbReference type="ARBA" id="ARBA00022576"/>
    </source>
</evidence>
<name>A0A2T0FND3_9ASCO</name>
<dbReference type="CDD" id="cd01557">
    <property type="entry name" value="BCAT_beta_family"/>
    <property type="match status" value="1"/>
</dbReference>
<evidence type="ECO:0000313" key="18">
    <source>
        <dbReference type="Proteomes" id="UP000238350"/>
    </source>
</evidence>
<keyword evidence="10 16" id="KW-0100">Branched-chain amino acid biosynthesis</keyword>
<dbReference type="GO" id="GO:0009083">
    <property type="term" value="P:branched-chain amino acid catabolic process"/>
    <property type="evidence" value="ECO:0007669"/>
    <property type="project" value="UniProtKB-ARBA"/>
</dbReference>
<comment type="caution">
    <text evidence="17">The sequence shown here is derived from an EMBL/GenBank/DDBJ whole genome shotgun (WGS) entry which is preliminary data.</text>
</comment>
<evidence type="ECO:0000256" key="14">
    <source>
        <dbReference type="RuleBase" id="RU004106"/>
    </source>
</evidence>
<evidence type="ECO:0000256" key="11">
    <source>
        <dbReference type="ARBA" id="ARBA00051136"/>
    </source>
</evidence>
<sequence length="378" mass="41901">MNFVRRLSTKTTASLDASKLKLNLTSSPKALPPADKLVFGKTFSNHMLIVDWTAEAGWGIPEIKPYGPFSMDPSSCVLHYAFECFEGQKAFRDASGNIRLFRPEKNMERLNKSADRICLPTFDIEQGVKLIEEFVKVEKDFVPQEKGYSLYLRPSIIGTQNSLGVSPPNSARLFVIASPVGPYYATGFKAVRLEATDSAVRAWPGGVGNRKLGANYAPCVKPQLDAAKRGFQQNLWLFEGYLTEVGTMNLFLVFQNADGKKELTTAPLDGTILEGITRLSILELARERLDPKEWDVTERKVHINEVMERAKKGELIEMFGAGTAAVVSPVKELNYHGEAIEVPLPKGKEAGPVTETVSKWISDIQYGIDDHPFCKVIA</sequence>
<dbReference type="GO" id="GO:0052655">
    <property type="term" value="F:L-valine-2-oxoglutarate transaminase activity"/>
    <property type="evidence" value="ECO:0007669"/>
    <property type="project" value="RHEA"/>
</dbReference>
<accession>A0A2T0FND3</accession>
<evidence type="ECO:0000256" key="5">
    <source>
        <dbReference type="ARBA" id="ARBA00009320"/>
    </source>
</evidence>
<organism evidence="17 18">
    <name type="scientific">Wickerhamiella sorbophila</name>
    <dbReference type="NCBI Taxonomy" id="45607"/>
    <lineage>
        <taxon>Eukaryota</taxon>
        <taxon>Fungi</taxon>
        <taxon>Dikarya</taxon>
        <taxon>Ascomycota</taxon>
        <taxon>Saccharomycotina</taxon>
        <taxon>Dipodascomycetes</taxon>
        <taxon>Dipodascales</taxon>
        <taxon>Trichomonascaceae</taxon>
        <taxon>Wickerhamiella</taxon>
    </lineage>
</organism>
<evidence type="ECO:0000256" key="9">
    <source>
        <dbReference type="ARBA" id="ARBA00022898"/>
    </source>
</evidence>
<dbReference type="FunFam" id="3.30.470.10:FF:000005">
    <property type="entry name" value="Branched-chain-amino-acid aminotransferase"/>
    <property type="match status" value="1"/>
</dbReference>
<evidence type="ECO:0000256" key="2">
    <source>
        <dbReference type="ARBA" id="ARBA00004824"/>
    </source>
</evidence>
<comment type="catalytic activity">
    <reaction evidence="11">
        <text>a 2-oxocarboxylate + L-methionine = 4-methylsulfanyl-2-oxobutanoate + an L-alpha-amino acid</text>
        <dbReference type="Rhea" id="RHEA:31763"/>
        <dbReference type="ChEBI" id="CHEBI:16723"/>
        <dbReference type="ChEBI" id="CHEBI:35179"/>
        <dbReference type="ChEBI" id="CHEBI:57844"/>
        <dbReference type="ChEBI" id="CHEBI:59869"/>
    </reaction>
    <physiologicalReaction direction="right-to-left" evidence="11">
        <dbReference type="Rhea" id="RHEA:31765"/>
    </physiologicalReaction>
</comment>
<evidence type="ECO:0000256" key="7">
    <source>
        <dbReference type="ARBA" id="ARBA00022605"/>
    </source>
</evidence>
<dbReference type="FunFam" id="3.20.10.10:FF:000004">
    <property type="entry name" value="Branched-chain-amino-acid aminotransferase"/>
    <property type="match status" value="1"/>
</dbReference>
<dbReference type="NCBIfam" id="TIGR01123">
    <property type="entry name" value="ilvE_II"/>
    <property type="match status" value="1"/>
</dbReference>
<dbReference type="EMBL" id="NDIQ01000022">
    <property type="protein sequence ID" value="PRT56496.1"/>
    <property type="molecule type" value="Genomic_DNA"/>
</dbReference>
<evidence type="ECO:0000256" key="15">
    <source>
        <dbReference type="RuleBase" id="RU004516"/>
    </source>
</evidence>
<dbReference type="InterPro" id="IPR036038">
    <property type="entry name" value="Aminotransferase-like"/>
</dbReference>
<comment type="similarity">
    <text evidence="5 14">Belongs to the class-IV pyridoxal-phosphate-dependent aminotransferase family.</text>
</comment>
<keyword evidence="18" id="KW-1185">Reference proteome</keyword>
<dbReference type="InterPro" id="IPR001544">
    <property type="entry name" value="Aminotrans_IV"/>
</dbReference>
<dbReference type="GO" id="GO:0052654">
    <property type="term" value="F:L-leucine-2-oxoglutarate transaminase activity"/>
    <property type="evidence" value="ECO:0007669"/>
    <property type="project" value="RHEA"/>
</dbReference>
<comment type="pathway">
    <text evidence="2">Amino-acid biosynthesis; L-isoleucine biosynthesis; L-isoleucine from 2-oxobutanoate: step 4/4.</text>
</comment>
<dbReference type="STRING" id="45607.A0A2T0FND3"/>
<evidence type="ECO:0000256" key="4">
    <source>
        <dbReference type="ARBA" id="ARBA00005072"/>
    </source>
</evidence>
<dbReference type="EC" id="2.6.1.42" evidence="16"/>
<comment type="pathway">
    <text evidence="4">Amino-acid biosynthesis; L-leucine biosynthesis; L-leucine from 3-methyl-2-oxobutanoate: step 4/4.</text>
</comment>
<dbReference type="InterPro" id="IPR005786">
    <property type="entry name" value="B_amino_transII"/>
</dbReference>
<dbReference type="PROSITE" id="PS00770">
    <property type="entry name" value="AA_TRANSFER_CLASS_4"/>
    <property type="match status" value="1"/>
</dbReference>
<dbReference type="GO" id="GO:0010326">
    <property type="term" value="F:methionine-oxo-acid transaminase activity"/>
    <property type="evidence" value="ECO:0007669"/>
    <property type="project" value="RHEA"/>
</dbReference>
<dbReference type="NCBIfam" id="NF009897">
    <property type="entry name" value="PRK13357.1"/>
    <property type="match status" value="1"/>
</dbReference>
<dbReference type="AlphaFoldDB" id="A0A2T0FND3"/>
<evidence type="ECO:0000256" key="8">
    <source>
        <dbReference type="ARBA" id="ARBA00022679"/>
    </source>
</evidence>